<evidence type="ECO:0000313" key="3">
    <source>
        <dbReference type="EMBL" id="GAA0943785.1"/>
    </source>
</evidence>
<feature type="domain" description="Luciferase-like" evidence="2">
    <location>
        <begin position="9"/>
        <end position="228"/>
    </location>
</feature>
<proteinExistence type="predicted"/>
<dbReference type="Proteomes" id="UP001499967">
    <property type="component" value="Unassembled WGS sequence"/>
</dbReference>
<comment type="caution">
    <text evidence="3">The sequence shown here is derived from an EMBL/GenBank/DDBJ whole genome shotgun (WGS) entry which is preliminary data.</text>
</comment>
<dbReference type="Pfam" id="PF00296">
    <property type="entry name" value="Bac_luciferase"/>
    <property type="match status" value="1"/>
</dbReference>
<dbReference type="EMBL" id="BAAAHP010000114">
    <property type="protein sequence ID" value="GAA0943785.1"/>
    <property type="molecule type" value="Genomic_DNA"/>
</dbReference>
<evidence type="ECO:0000256" key="1">
    <source>
        <dbReference type="ARBA" id="ARBA00023002"/>
    </source>
</evidence>
<dbReference type="PANTHER" id="PTHR43244:SF1">
    <property type="entry name" value="5,10-METHYLENETETRAHYDROMETHANOPTERIN REDUCTASE"/>
    <property type="match status" value="1"/>
</dbReference>
<dbReference type="InterPro" id="IPR036661">
    <property type="entry name" value="Luciferase-like_sf"/>
</dbReference>
<protein>
    <recommendedName>
        <fullName evidence="2">Luciferase-like domain-containing protein</fullName>
    </recommendedName>
</protein>
<organism evidence="3 4">
    <name type="scientific">Pseudonocardia zijingensis</name>
    <dbReference type="NCBI Taxonomy" id="153376"/>
    <lineage>
        <taxon>Bacteria</taxon>
        <taxon>Bacillati</taxon>
        <taxon>Actinomycetota</taxon>
        <taxon>Actinomycetes</taxon>
        <taxon>Pseudonocardiales</taxon>
        <taxon>Pseudonocardiaceae</taxon>
        <taxon>Pseudonocardia</taxon>
    </lineage>
</organism>
<sequence length="300" mass="32048">MTDYGHDLRFGSFITPANAAPQQVVDLTRTAEAAGLDLATFQDHPYQSRYLDTWTLLSYAAARTERITLSGNVINLPLRPPAVLARAAASLDLLSGGRFELGLGAGGFWDAIEAMGGRRLSPGEAVDALEEAIAVIRGIWDAGNREPLRIEGRYYRVDGAKRGPAPAHPIGIHLGAYKPRMLRLIGRKADGWLPSLAYLPSVQALADGNAVIDEAAVAAGRDPRAIRRQLNVGGQFRSGTGGEQLLSGPPQEWSEQLAGLALEFGVGDFIFASDDPEAIATFGQEVAPAVRELVAAERAR</sequence>
<dbReference type="RefSeq" id="WP_343943074.1">
    <property type="nucleotide sequence ID" value="NZ_BAAAHP010000114.1"/>
</dbReference>
<dbReference type="Gene3D" id="3.20.20.30">
    <property type="entry name" value="Luciferase-like domain"/>
    <property type="match status" value="1"/>
</dbReference>
<name>A0ABN1QK63_9PSEU</name>
<evidence type="ECO:0000259" key="2">
    <source>
        <dbReference type="Pfam" id="PF00296"/>
    </source>
</evidence>
<reference evidence="3 4" key="1">
    <citation type="journal article" date="2019" name="Int. J. Syst. Evol. Microbiol.">
        <title>The Global Catalogue of Microorganisms (GCM) 10K type strain sequencing project: providing services to taxonomists for standard genome sequencing and annotation.</title>
        <authorList>
            <consortium name="The Broad Institute Genomics Platform"/>
            <consortium name="The Broad Institute Genome Sequencing Center for Infectious Disease"/>
            <person name="Wu L."/>
            <person name="Ma J."/>
        </authorList>
    </citation>
    <scope>NUCLEOTIDE SEQUENCE [LARGE SCALE GENOMIC DNA]</scope>
    <source>
        <strain evidence="3 4">JCM 11117</strain>
    </source>
</reference>
<dbReference type="PANTHER" id="PTHR43244">
    <property type="match status" value="1"/>
</dbReference>
<dbReference type="SUPFAM" id="SSF51679">
    <property type="entry name" value="Bacterial luciferase-like"/>
    <property type="match status" value="1"/>
</dbReference>
<dbReference type="InterPro" id="IPR011251">
    <property type="entry name" value="Luciferase-like_dom"/>
</dbReference>
<evidence type="ECO:0000313" key="4">
    <source>
        <dbReference type="Proteomes" id="UP001499967"/>
    </source>
</evidence>
<keyword evidence="4" id="KW-1185">Reference proteome</keyword>
<dbReference type="InterPro" id="IPR050564">
    <property type="entry name" value="F420-G6PD/mer"/>
</dbReference>
<keyword evidence="1" id="KW-0560">Oxidoreductase</keyword>
<gene>
    <name evidence="3" type="ORF">GCM10009559_40800</name>
</gene>
<accession>A0ABN1QK63</accession>